<dbReference type="PROSITE" id="PS51257">
    <property type="entry name" value="PROKAR_LIPOPROTEIN"/>
    <property type="match status" value="1"/>
</dbReference>
<accession>A0ABP9E916</accession>
<reference evidence="8" key="1">
    <citation type="journal article" date="2019" name="Int. J. Syst. Evol. Microbiol.">
        <title>The Global Catalogue of Microorganisms (GCM) 10K type strain sequencing project: providing services to taxonomists for standard genome sequencing and annotation.</title>
        <authorList>
            <consortium name="The Broad Institute Genomics Platform"/>
            <consortium name="The Broad Institute Genome Sequencing Center for Infectious Disease"/>
            <person name="Wu L."/>
            <person name="Ma J."/>
        </authorList>
    </citation>
    <scope>NUCLEOTIDE SEQUENCE [LARGE SCALE GENOMIC DNA]</scope>
    <source>
        <strain evidence="8">JCM 17983</strain>
    </source>
</reference>
<comment type="caution">
    <text evidence="7">The sequence shown here is derived from an EMBL/GenBank/DDBJ whole genome shotgun (WGS) entry which is preliminary data.</text>
</comment>
<dbReference type="Proteomes" id="UP001500457">
    <property type="component" value="Unassembled WGS sequence"/>
</dbReference>
<comment type="subcellular location">
    <subcellularLocation>
        <location evidence="1">Cell envelope</location>
    </subcellularLocation>
</comment>
<organism evidence="7 8">
    <name type="scientific">Actinomycetospora straminea</name>
    <dbReference type="NCBI Taxonomy" id="663607"/>
    <lineage>
        <taxon>Bacteria</taxon>
        <taxon>Bacillati</taxon>
        <taxon>Actinomycetota</taxon>
        <taxon>Actinomycetes</taxon>
        <taxon>Pseudonocardiales</taxon>
        <taxon>Pseudonocardiaceae</taxon>
        <taxon>Actinomycetospora</taxon>
    </lineage>
</organism>
<evidence type="ECO:0000256" key="1">
    <source>
        <dbReference type="ARBA" id="ARBA00004196"/>
    </source>
</evidence>
<dbReference type="InterPro" id="IPR006127">
    <property type="entry name" value="ZnuA-like"/>
</dbReference>
<gene>
    <name evidence="7" type="ORF">GCM10023203_22090</name>
</gene>
<dbReference type="PANTHER" id="PTHR42953">
    <property type="entry name" value="HIGH-AFFINITY ZINC UPTAKE SYSTEM PROTEIN ZNUA-RELATED"/>
    <property type="match status" value="1"/>
</dbReference>
<proteinExistence type="inferred from homology"/>
<keyword evidence="8" id="KW-1185">Reference proteome</keyword>
<evidence type="ECO:0000256" key="2">
    <source>
        <dbReference type="ARBA" id="ARBA00022448"/>
    </source>
</evidence>
<evidence type="ECO:0000256" key="5">
    <source>
        <dbReference type="RuleBase" id="RU003512"/>
    </source>
</evidence>
<dbReference type="RefSeq" id="WP_274230499.1">
    <property type="nucleotide sequence ID" value="NZ_BAABHQ010000004.1"/>
</dbReference>
<keyword evidence="3" id="KW-0479">Metal-binding</keyword>
<evidence type="ECO:0000313" key="7">
    <source>
        <dbReference type="EMBL" id="GAA4872057.1"/>
    </source>
</evidence>
<keyword evidence="4" id="KW-0732">Signal</keyword>
<dbReference type="PANTHER" id="PTHR42953:SF1">
    <property type="entry name" value="METAL-BINDING PROTEIN HI_0362-RELATED"/>
    <property type="match status" value="1"/>
</dbReference>
<name>A0ABP9E916_9PSEU</name>
<evidence type="ECO:0000256" key="4">
    <source>
        <dbReference type="ARBA" id="ARBA00022729"/>
    </source>
</evidence>
<dbReference type="SUPFAM" id="SSF53807">
    <property type="entry name" value="Helical backbone' metal receptor"/>
    <property type="match status" value="1"/>
</dbReference>
<evidence type="ECO:0000256" key="3">
    <source>
        <dbReference type="ARBA" id="ARBA00022723"/>
    </source>
</evidence>
<dbReference type="Pfam" id="PF01297">
    <property type="entry name" value="ZnuA"/>
    <property type="match status" value="1"/>
</dbReference>
<evidence type="ECO:0000256" key="6">
    <source>
        <dbReference type="SAM" id="MobiDB-lite"/>
    </source>
</evidence>
<protein>
    <submittedName>
        <fullName evidence="7">Zinc ABC transporter substrate-binding protein</fullName>
    </submittedName>
</protein>
<dbReference type="EMBL" id="BAABHQ010000004">
    <property type="protein sequence ID" value="GAA4872057.1"/>
    <property type="molecule type" value="Genomic_DNA"/>
</dbReference>
<keyword evidence="2 5" id="KW-0813">Transport</keyword>
<sequence length="321" mass="32405">MPVRARPVSLVAALLGALLVLVACGGGSGGSGGTPAAAPAPAATPPSPAPGPGRTLTVVATTNVWGSVASAIAGPGVEVRSIIQDPASDPHSYESTPADAAALANADLVVVNGGGYDDWVEQILAADPALQSRTIEAFALRGDQAQENEHVWFDPTAVKGVVSQVAERLAAVEPAQAAALRERATAFAGRVDEQAARLASIGQARPGARVLASEPIAQYLLTTAGVADATPPAFSEAIENETDPPAATLAETNQLVASRGVDALVFNPQTETPITTQLRDAATGAGVPVVNVTETLPAGQDYLTWLDATRAELARALGAPA</sequence>
<evidence type="ECO:0000313" key="8">
    <source>
        <dbReference type="Proteomes" id="UP001500457"/>
    </source>
</evidence>
<dbReference type="InterPro" id="IPR006128">
    <property type="entry name" value="Lipoprotein_PsaA-like"/>
</dbReference>
<comment type="similarity">
    <text evidence="5">Belongs to the bacterial solute-binding protein 9 family.</text>
</comment>
<dbReference type="InterPro" id="IPR050492">
    <property type="entry name" value="Bact_metal-bind_prot9"/>
</dbReference>
<feature type="compositionally biased region" description="Pro residues" evidence="6">
    <location>
        <begin position="42"/>
        <end position="51"/>
    </location>
</feature>
<dbReference type="Gene3D" id="3.40.50.1980">
    <property type="entry name" value="Nitrogenase molybdenum iron protein domain"/>
    <property type="match status" value="2"/>
</dbReference>
<dbReference type="PRINTS" id="PR00690">
    <property type="entry name" value="ADHESNFAMILY"/>
</dbReference>
<feature type="region of interest" description="Disordered" evidence="6">
    <location>
        <begin position="30"/>
        <end position="53"/>
    </location>
</feature>